<keyword evidence="3" id="KW-1185">Reference proteome</keyword>
<evidence type="ECO:0000256" key="1">
    <source>
        <dbReference type="SAM" id="MobiDB-lite"/>
    </source>
</evidence>
<feature type="compositionally biased region" description="Polar residues" evidence="1">
    <location>
        <begin position="161"/>
        <end position="170"/>
    </location>
</feature>
<protein>
    <recommendedName>
        <fullName evidence="4">Reverse transcriptase</fullName>
    </recommendedName>
</protein>
<sequence length="180" mass="19322">MAVDNRPIALGLITQEVVSNVRVGSHNETIALNVVSVGYPIILGLDWLRRHNPRIDWQANTLSLECCGLSRASPSTVFAKGYGLSTHASLNTTSVGLGFGLTSSPFTSLRAFTTEQSSQPQESSQTPDLDDIVPSPSSPIPDYPSRPRTSFLAAFIHHSGYGNSLRSSPFKSPVDSVPPE</sequence>
<dbReference type="InterPro" id="IPR021109">
    <property type="entry name" value="Peptidase_aspartic_dom_sf"/>
</dbReference>
<reference evidence="2 3" key="1">
    <citation type="submission" date="2024-02" db="EMBL/GenBank/DDBJ databases">
        <title>A draft genome for the cacao thread blight pathogen Marasmius crinis-equi.</title>
        <authorList>
            <person name="Cohen S.P."/>
            <person name="Baruah I.K."/>
            <person name="Amoako-Attah I."/>
            <person name="Bukari Y."/>
            <person name="Meinhardt L.W."/>
            <person name="Bailey B.A."/>
        </authorList>
    </citation>
    <scope>NUCLEOTIDE SEQUENCE [LARGE SCALE GENOMIC DNA]</scope>
    <source>
        <strain evidence="2 3">GH-76</strain>
    </source>
</reference>
<organism evidence="2 3">
    <name type="scientific">Marasmius crinis-equi</name>
    <dbReference type="NCBI Taxonomy" id="585013"/>
    <lineage>
        <taxon>Eukaryota</taxon>
        <taxon>Fungi</taxon>
        <taxon>Dikarya</taxon>
        <taxon>Basidiomycota</taxon>
        <taxon>Agaricomycotina</taxon>
        <taxon>Agaricomycetes</taxon>
        <taxon>Agaricomycetidae</taxon>
        <taxon>Agaricales</taxon>
        <taxon>Marasmiineae</taxon>
        <taxon>Marasmiaceae</taxon>
        <taxon>Marasmius</taxon>
    </lineage>
</organism>
<evidence type="ECO:0000313" key="2">
    <source>
        <dbReference type="EMBL" id="KAL0574503.1"/>
    </source>
</evidence>
<evidence type="ECO:0000313" key="3">
    <source>
        <dbReference type="Proteomes" id="UP001465976"/>
    </source>
</evidence>
<dbReference type="Proteomes" id="UP001465976">
    <property type="component" value="Unassembled WGS sequence"/>
</dbReference>
<feature type="region of interest" description="Disordered" evidence="1">
    <location>
        <begin position="113"/>
        <end position="146"/>
    </location>
</feature>
<accession>A0ABR3FH34</accession>
<feature type="compositionally biased region" description="Low complexity" evidence="1">
    <location>
        <begin position="113"/>
        <end position="135"/>
    </location>
</feature>
<feature type="region of interest" description="Disordered" evidence="1">
    <location>
        <begin position="160"/>
        <end position="180"/>
    </location>
</feature>
<dbReference type="EMBL" id="JBAHYK010000391">
    <property type="protein sequence ID" value="KAL0574503.1"/>
    <property type="molecule type" value="Genomic_DNA"/>
</dbReference>
<gene>
    <name evidence="2" type="ORF">V5O48_007453</name>
</gene>
<comment type="caution">
    <text evidence="2">The sequence shown here is derived from an EMBL/GenBank/DDBJ whole genome shotgun (WGS) entry which is preliminary data.</text>
</comment>
<dbReference type="Gene3D" id="2.40.70.10">
    <property type="entry name" value="Acid Proteases"/>
    <property type="match status" value="1"/>
</dbReference>
<evidence type="ECO:0008006" key="4">
    <source>
        <dbReference type="Google" id="ProtNLM"/>
    </source>
</evidence>
<proteinExistence type="predicted"/>
<name>A0ABR3FH34_9AGAR</name>